<dbReference type="GO" id="GO:0046983">
    <property type="term" value="F:protein dimerization activity"/>
    <property type="evidence" value="ECO:0007669"/>
    <property type="project" value="InterPro"/>
</dbReference>
<dbReference type="GO" id="GO:0032259">
    <property type="term" value="P:methylation"/>
    <property type="evidence" value="ECO:0007669"/>
    <property type="project" value="UniProtKB-KW"/>
</dbReference>
<dbReference type="InterPro" id="IPR036388">
    <property type="entry name" value="WH-like_DNA-bd_sf"/>
</dbReference>
<dbReference type="SUPFAM" id="SSF53335">
    <property type="entry name" value="S-adenosyl-L-methionine-dependent methyltransferases"/>
    <property type="match status" value="1"/>
</dbReference>
<dbReference type="GO" id="GO:0008171">
    <property type="term" value="F:O-methyltransferase activity"/>
    <property type="evidence" value="ECO:0007669"/>
    <property type="project" value="InterPro"/>
</dbReference>
<dbReference type="Gene3D" id="3.40.50.150">
    <property type="entry name" value="Vaccinia Virus protein VP39"/>
    <property type="match status" value="1"/>
</dbReference>
<evidence type="ECO:0000256" key="2">
    <source>
        <dbReference type="ARBA" id="ARBA00022679"/>
    </source>
</evidence>
<sequence length="334" mass="34936">MADDDLAERLLELSDVITPMAIRVAATLRLADRIAEGRTTVPALAEATGTQPDALGRLMRHLVTAGLLVERPDGEFALTGLGAKLRDAVGLRAWLDVRGAVGRADLSFVRLLDVVTTGKPAYPEVYGRGFWDDLAGDPALAGSFDALMAGQIHAEAAAILAGYDWGSVGHVVDVGGGNGALLTALATAYPELRGTLVDLPGPAQAAARTFAEAGVADRCRVAPGNFFDPLPAGGDVYVLSSIIHDWDDERSAAILRRCAAAAGSGGRVLLVEGLVDAGRDQLPRSPMDLRMLTFIGGRERSAAQLAALGATAGLTQRSVRTISPYRSLVEFTVD</sequence>
<dbReference type="PROSITE" id="PS51683">
    <property type="entry name" value="SAM_OMT_II"/>
    <property type="match status" value="1"/>
</dbReference>
<feature type="active site" description="Proton acceptor" evidence="4">
    <location>
        <position position="244"/>
    </location>
</feature>
<keyword evidence="3" id="KW-0949">S-adenosyl-L-methionine</keyword>
<evidence type="ECO:0000256" key="3">
    <source>
        <dbReference type="ARBA" id="ARBA00022691"/>
    </source>
</evidence>
<evidence type="ECO:0000256" key="1">
    <source>
        <dbReference type="ARBA" id="ARBA00022603"/>
    </source>
</evidence>
<dbReference type="Gene3D" id="1.10.10.10">
    <property type="entry name" value="Winged helix-like DNA-binding domain superfamily/Winged helix DNA-binding domain"/>
    <property type="match status" value="1"/>
</dbReference>
<dbReference type="Gene3D" id="1.10.287.1350">
    <property type="match status" value="1"/>
</dbReference>
<organism evidence="7 8">
    <name type="scientific">Streptoalloteichus hindustanus</name>
    <dbReference type="NCBI Taxonomy" id="2017"/>
    <lineage>
        <taxon>Bacteria</taxon>
        <taxon>Bacillati</taxon>
        <taxon>Actinomycetota</taxon>
        <taxon>Actinomycetes</taxon>
        <taxon>Pseudonocardiales</taxon>
        <taxon>Pseudonocardiaceae</taxon>
        <taxon>Streptoalloteichus</taxon>
    </lineage>
</organism>
<dbReference type="RefSeq" id="WP_073480601.1">
    <property type="nucleotide sequence ID" value="NZ_FQVN01000002.1"/>
</dbReference>
<reference evidence="7 8" key="1">
    <citation type="submission" date="2016-11" db="EMBL/GenBank/DDBJ databases">
        <authorList>
            <person name="Jaros S."/>
            <person name="Januszkiewicz K."/>
            <person name="Wedrychowicz H."/>
        </authorList>
    </citation>
    <scope>NUCLEOTIDE SEQUENCE [LARGE SCALE GENOMIC DNA]</scope>
    <source>
        <strain evidence="7 8">DSM 44523</strain>
    </source>
</reference>
<keyword evidence="1 7" id="KW-0489">Methyltransferase</keyword>
<dbReference type="PANTHER" id="PTHR43712">
    <property type="entry name" value="PUTATIVE (AFU_ORTHOLOGUE AFUA_4G14580)-RELATED"/>
    <property type="match status" value="1"/>
</dbReference>
<evidence type="ECO:0000259" key="6">
    <source>
        <dbReference type="Pfam" id="PF08100"/>
    </source>
</evidence>
<dbReference type="PIRSF" id="PIRSF005739">
    <property type="entry name" value="O-mtase"/>
    <property type="match status" value="1"/>
</dbReference>
<dbReference type="Proteomes" id="UP000184501">
    <property type="component" value="Unassembled WGS sequence"/>
</dbReference>
<evidence type="ECO:0000256" key="4">
    <source>
        <dbReference type="PIRSR" id="PIRSR005739-1"/>
    </source>
</evidence>
<dbReference type="EMBL" id="FQVN01000002">
    <property type="protein sequence ID" value="SHF04555.1"/>
    <property type="molecule type" value="Genomic_DNA"/>
</dbReference>
<dbReference type="Pfam" id="PF08100">
    <property type="entry name" value="Dimerisation"/>
    <property type="match status" value="1"/>
</dbReference>
<dbReference type="InterPro" id="IPR029063">
    <property type="entry name" value="SAM-dependent_MTases_sf"/>
</dbReference>
<feature type="domain" description="O-methyltransferase dimerisation" evidence="6">
    <location>
        <begin position="16"/>
        <end position="80"/>
    </location>
</feature>
<evidence type="ECO:0000259" key="5">
    <source>
        <dbReference type="Pfam" id="PF00891"/>
    </source>
</evidence>
<proteinExistence type="predicted"/>
<dbReference type="Pfam" id="PF00891">
    <property type="entry name" value="Methyltransf_2"/>
    <property type="match status" value="1"/>
</dbReference>
<keyword evidence="8" id="KW-1185">Reference proteome</keyword>
<dbReference type="InterPro" id="IPR016461">
    <property type="entry name" value="COMT-like"/>
</dbReference>
<protein>
    <submittedName>
        <fullName evidence="7">O-methyltransferase</fullName>
    </submittedName>
</protein>
<gene>
    <name evidence="7" type="ORF">SAMN05444320_102343</name>
</gene>
<dbReference type="STRING" id="2017.SAMN05444320_102343"/>
<dbReference type="InterPro" id="IPR012967">
    <property type="entry name" value="COMT_dimerisation"/>
</dbReference>
<dbReference type="PANTHER" id="PTHR43712:SF2">
    <property type="entry name" value="O-METHYLTRANSFERASE CICE"/>
    <property type="match status" value="1"/>
</dbReference>
<evidence type="ECO:0000313" key="8">
    <source>
        <dbReference type="Proteomes" id="UP000184501"/>
    </source>
</evidence>
<keyword evidence="2 7" id="KW-0808">Transferase</keyword>
<accession>A0A1M4YFM9</accession>
<dbReference type="OrthoDB" id="3804952at2"/>
<name>A0A1M4YFM9_STRHI</name>
<dbReference type="AlphaFoldDB" id="A0A1M4YFM9"/>
<evidence type="ECO:0000313" key="7">
    <source>
        <dbReference type="EMBL" id="SHF04555.1"/>
    </source>
</evidence>
<feature type="domain" description="O-methyltransferase C-terminal" evidence="5">
    <location>
        <begin position="109"/>
        <end position="313"/>
    </location>
</feature>
<dbReference type="InterPro" id="IPR036390">
    <property type="entry name" value="WH_DNA-bd_sf"/>
</dbReference>
<dbReference type="SUPFAM" id="SSF46785">
    <property type="entry name" value="Winged helix' DNA-binding domain"/>
    <property type="match status" value="1"/>
</dbReference>
<dbReference type="InterPro" id="IPR001077">
    <property type="entry name" value="COMT_C"/>
</dbReference>